<keyword evidence="3" id="KW-0813">Transport</keyword>
<dbReference type="EMBL" id="CAMPGE010029150">
    <property type="protein sequence ID" value="CAI2386627.1"/>
    <property type="molecule type" value="Genomic_DNA"/>
</dbReference>
<gene>
    <name evidence="12" type="ORF">ECRASSUSDP1_LOCUS28249</name>
</gene>
<protein>
    <recommendedName>
        <fullName evidence="2">H(+)-exporting diphosphatase</fullName>
        <ecNumber evidence="2">7.1.3.1</ecNumber>
    </recommendedName>
</protein>
<sequence>MAVSLIVAELFLLATSSLSIIFGIINVVSVNTVDMEEIKASGGDFDENEGLVDENEDENEDRIDPRRRETVDQKKYELMLRLHSKIAAGANSFLFQEYAYMLVFIVVFGAIIGFLAETKLGEVWTVIAFVLGAVISIISGFLGMRIAVAANVRTTKECSISLSRGFVVAYKAGSVLGFCLVGLALLFLTLLIMIYRRVYLPDKESTENPEEYLMMFEKIAGYGLGGSSIALFGRVGGGIYTKAADVGADLAGKVVKGLPEDDVRNPGTIADNVGDNVGDIAGMGSDLFGSLAESSCAALVVSGTSEQLVLNTGAFYYPLCITGIGVVVCLITWVFATSQEACCKINRFSDVERVIKYQLVISTVLLIPALFAVAFFVLPPTFSFTGIDHEVTHIEVFVCSLCGLISGFLIGIVTEYYTSNEYRPVQELADSCKKGAAPNIIKGLALGYMSCVVPIFCLAITIYVSFTLAGMYGIAVAALGMLSNLCIALAIDGYGPIADNAGGIAEMCDLQLTRIRTDKLDAAGNTTAAIGKGFAIGSACLVSLALYGAFATRANLSVVNVLEPLQFAGLVVGAMLPYAFSAMTMRAVGTAAEAMIDEIARQDREGLIREGVEPDYARCIAISTESSLREMIAPGLLVIVSPIACGLLFGPKGVAGLLAGAIVSGIQMAISASNTGGAWDNAKKYIEANKLQPDILNERDEEGNTIVVRHGKGTETHKAAVVGDTVGDPLKDTSGPALNILIKLMAIISLVFASSF</sequence>
<evidence type="ECO:0000256" key="11">
    <source>
        <dbReference type="SAM" id="Phobius"/>
    </source>
</evidence>
<organism evidence="12 13">
    <name type="scientific">Euplotes crassus</name>
    <dbReference type="NCBI Taxonomy" id="5936"/>
    <lineage>
        <taxon>Eukaryota</taxon>
        <taxon>Sar</taxon>
        <taxon>Alveolata</taxon>
        <taxon>Ciliophora</taxon>
        <taxon>Intramacronucleata</taxon>
        <taxon>Spirotrichea</taxon>
        <taxon>Hypotrichia</taxon>
        <taxon>Euplotida</taxon>
        <taxon>Euplotidae</taxon>
        <taxon>Moneuplotes</taxon>
    </lineage>
</organism>
<dbReference type="EC" id="7.1.3.1" evidence="2"/>
<dbReference type="GO" id="GO:0009678">
    <property type="term" value="F:diphosphate hydrolysis-driven proton transmembrane transporter activity"/>
    <property type="evidence" value="ECO:0007669"/>
    <property type="project" value="UniProtKB-EC"/>
</dbReference>
<dbReference type="InterPro" id="IPR004131">
    <property type="entry name" value="PPase-energised_H-pump"/>
</dbReference>
<dbReference type="Pfam" id="PF03030">
    <property type="entry name" value="H_PPase"/>
    <property type="match status" value="1"/>
</dbReference>
<dbReference type="PANTHER" id="PTHR31998">
    <property type="entry name" value="K(+)-INSENSITIVE PYROPHOSPHATE-ENERGIZED PROTON PUMP"/>
    <property type="match status" value="1"/>
</dbReference>
<comment type="subcellular location">
    <subcellularLocation>
        <location evidence="1">Endomembrane system</location>
        <topology evidence="1">Multi-pass membrane protein</topology>
    </subcellularLocation>
</comment>
<feature type="transmembrane region" description="Helical" evidence="11">
    <location>
        <begin position="443"/>
        <end position="466"/>
    </location>
</feature>
<dbReference type="PIRSF" id="PIRSF001265">
    <property type="entry name" value="H+-PPase"/>
    <property type="match status" value="1"/>
</dbReference>
<evidence type="ECO:0000256" key="10">
    <source>
        <dbReference type="SAM" id="MobiDB-lite"/>
    </source>
</evidence>
<name>A0AAD1YBH3_EUPCR</name>
<feature type="transmembrane region" description="Helical" evidence="11">
    <location>
        <begin position="472"/>
        <end position="491"/>
    </location>
</feature>
<feature type="transmembrane region" description="Helical" evidence="11">
    <location>
        <begin position="357"/>
        <end position="379"/>
    </location>
</feature>
<evidence type="ECO:0000256" key="8">
    <source>
        <dbReference type="ARBA" id="ARBA00023065"/>
    </source>
</evidence>
<evidence type="ECO:0000256" key="2">
    <source>
        <dbReference type="ARBA" id="ARBA00013242"/>
    </source>
</evidence>
<evidence type="ECO:0000256" key="9">
    <source>
        <dbReference type="ARBA" id="ARBA00023136"/>
    </source>
</evidence>
<accession>A0AAD1YBH3</accession>
<dbReference type="GO" id="GO:0004427">
    <property type="term" value="F:inorganic diphosphate phosphatase activity"/>
    <property type="evidence" value="ECO:0007669"/>
    <property type="project" value="InterPro"/>
</dbReference>
<comment type="caution">
    <text evidence="12">The sequence shown here is derived from an EMBL/GenBank/DDBJ whole genome shotgun (WGS) entry which is preliminary data.</text>
</comment>
<feature type="transmembrane region" description="Helical" evidence="11">
    <location>
        <begin position="391"/>
        <end position="413"/>
    </location>
</feature>
<dbReference type="GO" id="GO:0016020">
    <property type="term" value="C:membrane"/>
    <property type="evidence" value="ECO:0007669"/>
    <property type="project" value="InterPro"/>
</dbReference>
<evidence type="ECO:0000256" key="1">
    <source>
        <dbReference type="ARBA" id="ARBA00004127"/>
    </source>
</evidence>
<evidence type="ECO:0000256" key="6">
    <source>
        <dbReference type="ARBA" id="ARBA00022967"/>
    </source>
</evidence>
<keyword evidence="6" id="KW-1278">Translocase</keyword>
<dbReference type="NCBIfam" id="TIGR01104">
    <property type="entry name" value="V_PPase"/>
    <property type="match status" value="1"/>
</dbReference>
<proteinExistence type="inferred from homology"/>
<evidence type="ECO:0000313" key="13">
    <source>
        <dbReference type="Proteomes" id="UP001295684"/>
    </source>
</evidence>
<feature type="transmembrane region" description="Helical" evidence="11">
    <location>
        <begin position="168"/>
        <end position="195"/>
    </location>
</feature>
<keyword evidence="4 11" id="KW-0812">Transmembrane</keyword>
<keyword evidence="13" id="KW-1185">Reference proteome</keyword>
<feature type="region of interest" description="Disordered" evidence="10">
    <location>
        <begin position="42"/>
        <end position="67"/>
    </location>
</feature>
<evidence type="ECO:0000256" key="5">
    <source>
        <dbReference type="ARBA" id="ARBA00022842"/>
    </source>
</evidence>
<reference evidence="12" key="1">
    <citation type="submission" date="2023-07" db="EMBL/GenBank/DDBJ databases">
        <authorList>
            <consortium name="AG Swart"/>
            <person name="Singh M."/>
            <person name="Singh A."/>
            <person name="Seah K."/>
            <person name="Emmerich C."/>
        </authorList>
    </citation>
    <scope>NUCLEOTIDE SEQUENCE</scope>
    <source>
        <strain evidence="12">DP1</strain>
    </source>
</reference>
<dbReference type="GO" id="GO:0012505">
    <property type="term" value="C:endomembrane system"/>
    <property type="evidence" value="ECO:0007669"/>
    <property type="project" value="UniProtKB-SubCell"/>
</dbReference>
<keyword evidence="9 11" id="KW-0472">Membrane</keyword>
<dbReference type="HAMAP" id="MF_01129">
    <property type="entry name" value="PPase_energized_pump"/>
    <property type="match status" value="1"/>
</dbReference>
<evidence type="ECO:0000256" key="3">
    <source>
        <dbReference type="ARBA" id="ARBA00022448"/>
    </source>
</evidence>
<feature type="transmembrane region" description="Helical" evidence="11">
    <location>
        <begin position="98"/>
        <end position="116"/>
    </location>
</feature>
<keyword evidence="7 11" id="KW-1133">Transmembrane helix</keyword>
<keyword evidence="8" id="KW-0406">Ion transport</keyword>
<keyword evidence="5" id="KW-0460">Magnesium</keyword>
<feature type="transmembrane region" description="Helical" evidence="11">
    <location>
        <begin position="631"/>
        <end position="649"/>
    </location>
</feature>
<dbReference type="NCBIfam" id="NF001960">
    <property type="entry name" value="PRK00733.3-5"/>
    <property type="match status" value="1"/>
</dbReference>
<evidence type="ECO:0000256" key="4">
    <source>
        <dbReference type="ARBA" id="ARBA00022692"/>
    </source>
</evidence>
<feature type="transmembrane region" description="Helical" evidence="11">
    <location>
        <begin position="564"/>
        <end position="580"/>
    </location>
</feature>
<evidence type="ECO:0000256" key="7">
    <source>
        <dbReference type="ARBA" id="ARBA00022989"/>
    </source>
</evidence>
<feature type="transmembrane region" description="Helical" evidence="11">
    <location>
        <begin position="315"/>
        <end position="336"/>
    </location>
</feature>
<dbReference type="Proteomes" id="UP001295684">
    <property type="component" value="Unassembled WGS sequence"/>
</dbReference>
<feature type="compositionally biased region" description="Acidic residues" evidence="10">
    <location>
        <begin position="44"/>
        <end position="61"/>
    </location>
</feature>
<feature type="transmembrane region" description="Helical" evidence="11">
    <location>
        <begin position="123"/>
        <end position="148"/>
    </location>
</feature>
<evidence type="ECO:0000313" key="12">
    <source>
        <dbReference type="EMBL" id="CAI2386627.1"/>
    </source>
</evidence>
<feature type="transmembrane region" description="Helical" evidence="11">
    <location>
        <begin position="534"/>
        <end position="552"/>
    </location>
</feature>
<dbReference type="AlphaFoldDB" id="A0AAD1YBH3"/>